<protein>
    <submittedName>
        <fullName evidence="1">Uncharacterized protein</fullName>
    </submittedName>
</protein>
<dbReference type="AlphaFoldDB" id="A0A2R4P314"/>
<accession>A0A2R4P314</accession>
<dbReference type="EMBL" id="CP021643">
    <property type="protein sequence ID" value="AVX45066.1"/>
    <property type="molecule type" value="Genomic_DNA"/>
</dbReference>
<organism evidence="1 2">
    <name type="scientific">Campylobacter concisus</name>
    <dbReference type="NCBI Taxonomy" id="199"/>
    <lineage>
        <taxon>Bacteria</taxon>
        <taxon>Pseudomonadati</taxon>
        <taxon>Campylobacterota</taxon>
        <taxon>Epsilonproteobacteria</taxon>
        <taxon>Campylobacterales</taxon>
        <taxon>Campylobacteraceae</taxon>
        <taxon>Campylobacter</taxon>
    </lineage>
</organism>
<evidence type="ECO:0000313" key="2">
    <source>
        <dbReference type="Proteomes" id="UP000241854"/>
    </source>
</evidence>
<reference evidence="1 2" key="1">
    <citation type="journal article" date="2018" name="Emerg. Microbes Infect.">
        <title>Genomic analysis of oral Campylobacter concisus strains identified a potential bacterial molecular marker associated with active Crohn's disease.</title>
        <authorList>
            <person name="Liu F."/>
            <person name="Ma R."/>
            <person name="Tay C.Y.A."/>
            <person name="Octavia S."/>
            <person name="Lan R."/>
            <person name="Chung H.K.L."/>
            <person name="Riordan S.M."/>
            <person name="Grimm M.C."/>
            <person name="Leong R.W."/>
            <person name="Tanaka M.M."/>
            <person name="Connor S."/>
            <person name="Zhang L."/>
        </authorList>
    </citation>
    <scope>NUCLEOTIDE SEQUENCE [LARGE SCALE GENOMIC DNA]</scope>
    <source>
        <strain evidence="1 2">P2CDO4</strain>
        <plasmid evidence="1">pICON</plasmid>
    </source>
</reference>
<keyword evidence="1" id="KW-0614">Plasmid</keyword>
<geneLocation type="plasmid" evidence="2">
    <name>picon</name>
</geneLocation>
<proteinExistence type="predicted"/>
<sequence>MQTLTEKLERLNDLLERKFSENHVIGVNYITKAICNLASNNEVEIDIKTINNLLVVYFDGVKVFILRLTKKRILETLSIVKVELIDIKLSNVNVDTPLERVFEYTKNISKKRETGSSVELDNFLNFIREKFAINAFDLQVIISEYENLSYLAKEKLKQLNTIGHSK</sequence>
<gene>
    <name evidence="1" type="ORF">CCS77_2060</name>
</gene>
<dbReference type="RefSeq" id="WP_107917368.1">
    <property type="nucleotide sequence ID" value="NZ_CP021643.1"/>
</dbReference>
<name>A0A2R4P314_9BACT</name>
<dbReference type="Proteomes" id="UP000241854">
    <property type="component" value="Plasmid pICON"/>
</dbReference>
<evidence type="ECO:0000313" key="1">
    <source>
        <dbReference type="EMBL" id="AVX45066.1"/>
    </source>
</evidence>